<dbReference type="PROSITE" id="PS50995">
    <property type="entry name" value="HTH_MARR_2"/>
    <property type="match status" value="1"/>
</dbReference>
<evidence type="ECO:0000313" key="2">
    <source>
        <dbReference type="EMBL" id="GIF18024.1"/>
    </source>
</evidence>
<dbReference type="PRINTS" id="PR00598">
    <property type="entry name" value="HTHMARR"/>
</dbReference>
<dbReference type="InterPro" id="IPR036390">
    <property type="entry name" value="WH_DNA-bd_sf"/>
</dbReference>
<dbReference type="InterPro" id="IPR036388">
    <property type="entry name" value="WH-like_DNA-bd_sf"/>
</dbReference>
<keyword evidence="3" id="KW-1185">Reference proteome</keyword>
<dbReference type="PANTHER" id="PTHR33164">
    <property type="entry name" value="TRANSCRIPTIONAL REGULATOR, MARR FAMILY"/>
    <property type="match status" value="1"/>
</dbReference>
<evidence type="ECO:0000313" key="3">
    <source>
        <dbReference type="Proteomes" id="UP000623608"/>
    </source>
</evidence>
<dbReference type="EMBL" id="BOMY01000002">
    <property type="protein sequence ID" value="GIF18024.1"/>
    <property type="molecule type" value="Genomic_DNA"/>
</dbReference>
<sequence length="137" mass="15359">MDSERPDLGAMVMRLGRRLIAMEEPILERHGVSMWAYVVLTALSGSEGPTRTQAALAQSIGADKTRLIPILDDLQKRGLIEREPDPADRRARLLALTEEGKEKQRAIQKEIRTAENDLLAGNKEKDAFVRALRDLSR</sequence>
<accession>A0A919NG76</accession>
<dbReference type="AlphaFoldDB" id="A0A919NG76"/>
<reference evidence="2" key="1">
    <citation type="submission" date="2021-01" db="EMBL/GenBank/DDBJ databases">
        <title>Whole genome shotgun sequence of Actinoplanes tereljensis NBRC 105297.</title>
        <authorList>
            <person name="Komaki H."/>
            <person name="Tamura T."/>
        </authorList>
    </citation>
    <scope>NUCLEOTIDE SEQUENCE</scope>
    <source>
        <strain evidence="2">NBRC 105297</strain>
    </source>
</reference>
<dbReference type="GO" id="GO:0006950">
    <property type="term" value="P:response to stress"/>
    <property type="evidence" value="ECO:0007669"/>
    <property type="project" value="TreeGrafter"/>
</dbReference>
<protein>
    <submittedName>
        <fullName evidence="2">Transcriptional regulator, MarR family protein</fullName>
    </submittedName>
</protein>
<dbReference type="Gene3D" id="1.10.10.10">
    <property type="entry name" value="Winged helix-like DNA-binding domain superfamily/Winged helix DNA-binding domain"/>
    <property type="match status" value="1"/>
</dbReference>
<comment type="caution">
    <text evidence="2">The sequence shown here is derived from an EMBL/GenBank/DDBJ whole genome shotgun (WGS) entry which is preliminary data.</text>
</comment>
<name>A0A919NG76_9ACTN</name>
<dbReference type="SUPFAM" id="SSF46785">
    <property type="entry name" value="Winged helix' DNA-binding domain"/>
    <property type="match status" value="1"/>
</dbReference>
<dbReference type="PANTHER" id="PTHR33164:SF99">
    <property type="entry name" value="MARR FAMILY REGULATORY PROTEIN"/>
    <property type="match status" value="1"/>
</dbReference>
<dbReference type="InterPro" id="IPR039422">
    <property type="entry name" value="MarR/SlyA-like"/>
</dbReference>
<dbReference type="Pfam" id="PF12802">
    <property type="entry name" value="MarR_2"/>
    <property type="match status" value="1"/>
</dbReference>
<evidence type="ECO:0000259" key="1">
    <source>
        <dbReference type="PROSITE" id="PS50995"/>
    </source>
</evidence>
<proteinExistence type="predicted"/>
<dbReference type="RefSeq" id="WP_239147092.1">
    <property type="nucleotide sequence ID" value="NZ_BOMY01000002.1"/>
</dbReference>
<organism evidence="2 3">
    <name type="scientific">Paractinoplanes tereljensis</name>
    <dbReference type="NCBI Taxonomy" id="571912"/>
    <lineage>
        <taxon>Bacteria</taxon>
        <taxon>Bacillati</taxon>
        <taxon>Actinomycetota</taxon>
        <taxon>Actinomycetes</taxon>
        <taxon>Micromonosporales</taxon>
        <taxon>Micromonosporaceae</taxon>
        <taxon>Paractinoplanes</taxon>
    </lineage>
</organism>
<gene>
    <name evidence="2" type="ORF">Ate02nite_07540</name>
</gene>
<dbReference type="InterPro" id="IPR000835">
    <property type="entry name" value="HTH_MarR-typ"/>
</dbReference>
<dbReference type="GO" id="GO:0003700">
    <property type="term" value="F:DNA-binding transcription factor activity"/>
    <property type="evidence" value="ECO:0007669"/>
    <property type="project" value="InterPro"/>
</dbReference>
<dbReference type="SMART" id="SM00347">
    <property type="entry name" value="HTH_MARR"/>
    <property type="match status" value="1"/>
</dbReference>
<dbReference type="Proteomes" id="UP000623608">
    <property type="component" value="Unassembled WGS sequence"/>
</dbReference>
<feature type="domain" description="HTH marR-type" evidence="1">
    <location>
        <begin position="5"/>
        <end position="137"/>
    </location>
</feature>